<keyword evidence="3 5" id="KW-1133">Transmembrane helix</keyword>
<keyword evidence="2 5" id="KW-0812">Transmembrane</keyword>
<reference evidence="7" key="1">
    <citation type="journal article" date="2020" name="mSystems">
        <title>Genome- and Community-Level Interaction Insights into Carbon Utilization and Element Cycling Functions of Hydrothermarchaeota in Hydrothermal Sediment.</title>
        <authorList>
            <person name="Zhou Z."/>
            <person name="Liu Y."/>
            <person name="Xu W."/>
            <person name="Pan J."/>
            <person name="Luo Z.H."/>
            <person name="Li M."/>
        </authorList>
    </citation>
    <scope>NUCLEOTIDE SEQUENCE [LARGE SCALE GENOMIC DNA]</scope>
    <source>
        <strain evidence="7">SpSt-500</strain>
    </source>
</reference>
<protein>
    <submittedName>
        <fullName evidence="7">VWA domain-containing protein</fullName>
    </submittedName>
</protein>
<evidence type="ECO:0000313" key="7">
    <source>
        <dbReference type="EMBL" id="HGT48497.1"/>
    </source>
</evidence>
<evidence type="ECO:0000256" key="5">
    <source>
        <dbReference type="SAM" id="Phobius"/>
    </source>
</evidence>
<dbReference type="PRINTS" id="PR00453">
    <property type="entry name" value="VWFADOMAIN"/>
</dbReference>
<gene>
    <name evidence="7" type="ORF">ENS56_10705</name>
</gene>
<evidence type="ECO:0000259" key="6">
    <source>
        <dbReference type="PROSITE" id="PS50234"/>
    </source>
</evidence>
<dbReference type="InterPro" id="IPR011933">
    <property type="entry name" value="Double_TM_dom"/>
</dbReference>
<feature type="transmembrane region" description="Helical" evidence="5">
    <location>
        <begin position="52"/>
        <end position="72"/>
    </location>
</feature>
<dbReference type="PANTHER" id="PTHR22550">
    <property type="entry name" value="SPORE GERMINATION PROTEIN"/>
    <property type="match status" value="1"/>
</dbReference>
<dbReference type="SMART" id="SM00327">
    <property type="entry name" value="VWA"/>
    <property type="match status" value="1"/>
</dbReference>
<dbReference type="PANTHER" id="PTHR22550:SF5">
    <property type="entry name" value="LEUCINE ZIPPER PROTEIN 4"/>
    <property type="match status" value="1"/>
</dbReference>
<sequence length="327" mass="36733">MVFAYPWVLYFLLIIPLLAVWYFLKGKKNRSSIIYSSIKLFPENFTSIRTKFIHLPFILRLLALALLIIALARPQDFTTGTNVNTEGIDIAIVLDISGSMLAEDFKPNRLEAAKQVVDKFIQGRVSDRIGLVIFSRDAFTQCPLTIDYAVLRNLLREIKSGMLQDGTAIGNAIANGINRLKDSDAKSKVIILITDGVNNAGEVDPLSAAEIARTFGIRIYAIGVGTRGEAPYPVQTPFGIRYQMVPVEIDEALLKQIAERTGGQYFRATNNRALEEIYNRIDKMEKSKIEITSYRSARELYFNWLAAAFIFLMIEVGLSNTILRKLP</sequence>
<dbReference type="InterPro" id="IPR036465">
    <property type="entry name" value="vWFA_dom_sf"/>
</dbReference>
<evidence type="ECO:0000256" key="1">
    <source>
        <dbReference type="ARBA" id="ARBA00022475"/>
    </source>
</evidence>
<comment type="caution">
    <text evidence="7">The sequence shown here is derived from an EMBL/GenBank/DDBJ whole genome shotgun (WGS) entry which is preliminary data.</text>
</comment>
<evidence type="ECO:0000256" key="3">
    <source>
        <dbReference type="ARBA" id="ARBA00022989"/>
    </source>
</evidence>
<dbReference type="NCBIfam" id="TIGR02226">
    <property type="entry name" value="two_anch"/>
    <property type="match status" value="1"/>
</dbReference>
<keyword evidence="1" id="KW-1003">Cell membrane</keyword>
<dbReference type="CDD" id="cd01467">
    <property type="entry name" value="vWA_BatA_type"/>
    <property type="match status" value="1"/>
</dbReference>
<dbReference type="AlphaFoldDB" id="A0A832DJB7"/>
<dbReference type="InterPro" id="IPR024163">
    <property type="entry name" value="Aerotolerance_reg_N"/>
</dbReference>
<organism evidence="7">
    <name type="scientific">Ignavibacterium album</name>
    <dbReference type="NCBI Taxonomy" id="591197"/>
    <lineage>
        <taxon>Bacteria</taxon>
        <taxon>Pseudomonadati</taxon>
        <taxon>Ignavibacteriota</taxon>
        <taxon>Ignavibacteria</taxon>
        <taxon>Ignavibacteriales</taxon>
        <taxon>Ignavibacteriaceae</taxon>
        <taxon>Ignavibacterium</taxon>
    </lineage>
</organism>
<dbReference type="Pfam" id="PF07584">
    <property type="entry name" value="BatA"/>
    <property type="match status" value="1"/>
</dbReference>
<dbReference type="SUPFAM" id="SSF53300">
    <property type="entry name" value="vWA-like"/>
    <property type="match status" value="1"/>
</dbReference>
<evidence type="ECO:0000256" key="4">
    <source>
        <dbReference type="ARBA" id="ARBA00023136"/>
    </source>
</evidence>
<feature type="transmembrane region" description="Helical" evidence="5">
    <location>
        <begin position="6"/>
        <end position="24"/>
    </location>
</feature>
<feature type="transmembrane region" description="Helical" evidence="5">
    <location>
        <begin position="301"/>
        <end position="323"/>
    </location>
</feature>
<dbReference type="EMBL" id="DSVI01000018">
    <property type="protein sequence ID" value="HGT48497.1"/>
    <property type="molecule type" value="Genomic_DNA"/>
</dbReference>
<dbReference type="Pfam" id="PF00092">
    <property type="entry name" value="VWA"/>
    <property type="match status" value="1"/>
</dbReference>
<dbReference type="Gene3D" id="3.40.50.410">
    <property type="entry name" value="von Willebrand factor, type A domain"/>
    <property type="match status" value="1"/>
</dbReference>
<name>A0A832DJB7_9BACT</name>
<evidence type="ECO:0000256" key="2">
    <source>
        <dbReference type="ARBA" id="ARBA00022692"/>
    </source>
</evidence>
<dbReference type="InterPro" id="IPR050768">
    <property type="entry name" value="UPF0353/GerABKA_families"/>
</dbReference>
<feature type="domain" description="VWFA" evidence="6">
    <location>
        <begin position="89"/>
        <end position="281"/>
    </location>
</feature>
<keyword evidence="4 5" id="KW-0472">Membrane</keyword>
<dbReference type="InterPro" id="IPR002035">
    <property type="entry name" value="VWF_A"/>
</dbReference>
<dbReference type="InterPro" id="IPR033881">
    <property type="entry name" value="vWA_BatA_type"/>
</dbReference>
<proteinExistence type="predicted"/>
<accession>A0A832DJB7</accession>
<dbReference type="PROSITE" id="PS50234">
    <property type="entry name" value="VWFA"/>
    <property type="match status" value="1"/>
</dbReference>